<sequence length="650" mass="73681">MLMMHQHFQTSRLPLLSTVLKTSYQQVSKAQLFQGCHFRAFSMAQTQLASKENEGENSLQPQPRANILAFVKERPSLQQLSNRLPNDGHYPRIKPYTEYDQKDTSKLITLGKWDEIEKVIAAIDIGTQTSNMGFLQYLAGTLHDRSLDRILQLDDKLQDLGIEPTPLMYNYYLQSASHHNNYGQINQYLYEATIKDIPIDMNTYQKLLSNVYFDYDVPFDRKDFITYLYLVFANDHSAEDFQHATELLQQYIESNFKEFSQDDPQPDDQADPDPSSHPIDPIYAHKQSTKKKKGSKAPTPQEGQALGDRHEPFDEMKHSISLTKKQPDLVMPRHTAHLNLDTLQTEQTVPSSEDDDDEESDAGQRRNNLYKSLMKKSWKATKKNAQNAQNTEQKANPATYQTSKHINKYKEQSYTVPIIDEDEDNVGLENGDAQITIDIGALKDIEHSPTNIKQLSKYIGDQIEGILKRKINQLNSKKTLKTPKQAKSLQGQPATPSIATPPQVQPQIGQTENVLKLDFTSQGLNAKFPKKLSQMTKEELSSLDNFFQKMNPIPQAEAAAQAKLNEAATTYTTTQEEFSSSSEGGVSSPHQRQIFTQRSNRSWAETQGVAHNEKQGEETIKQIKEEFNEKDQDDDGNSNSPSNSGGSVNK</sequence>
<protein>
    <submittedName>
        <fullName evidence="2">Uncharacterized protein</fullName>
    </submittedName>
</protein>
<evidence type="ECO:0000313" key="2">
    <source>
        <dbReference type="EMBL" id="TNV81816.1"/>
    </source>
</evidence>
<feature type="compositionally biased region" description="Polar residues" evidence="1">
    <location>
        <begin position="485"/>
        <end position="504"/>
    </location>
</feature>
<feature type="region of interest" description="Disordered" evidence="1">
    <location>
        <begin position="568"/>
        <end position="650"/>
    </location>
</feature>
<feature type="region of interest" description="Disordered" evidence="1">
    <location>
        <begin position="480"/>
        <end position="504"/>
    </location>
</feature>
<name>A0A8J8T522_HALGN</name>
<feature type="compositionally biased region" description="Polar residues" evidence="1">
    <location>
        <begin position="341"/>
        <end position="350"/>
    </location>
</feature>
<feature type="compositionally biased region" description="Low complexity" evidence="1">
    <location>
        <begin position="568"/>
        <end position="588"/>
    </location>
</feature>
<gene>
    <name evidence="2" type="ORF">FGO68_gene11232</name>
</gene>
<keyword evidence="3" id="KW-1185">Reference proteome</keyword>
<feature type="region of interest" description="Disordered" evidence="1">
    <location>
        <begin position="340"/>
        <end position="400"/>
    </location>
</feature>
<feature type="compositionally biased region" description="Acidic residues" evidence="1">
    <location>
        <begin position="352"/>
        <end position="361"/>
    </location>
</feature>
<dbReference type="OrthoDB" id="10658861at2759"/>
<evidence type="ECO:0000313" key="3">
    <source>
        <dbReference type="Proteomes" id="UP000785679"/>
    </source>
</evidence>
<evidence type="ECO:0000256" key="1">
    <source>
        <dbReference type="SAM" id="MobiDB-lite"/>
    </source>
</evidence>
<feature type="compositionally biased region" description="Low complexity" evidence="1">
    <location>
        <begin position="272"/>
        <end position="286"/>
    </location>
</feature>
<comment type="caution">
    <text evidence="2">The sequence shown here is derived from an EMBL/GenBank/DDBJ whole genome shotgun (WGS) entry which is preliminary data.</text>
</comment>
<feature type="compositionally biased region" description="Basic and acidic residues" evidence="1">
    <location>
        <begin position="611"/>
        <end position="630"/>
    </location>
</feature>
<feature type="compositionally biased region" description="Low complexity" evidence="1">
    <location>
        <begin position="637"/>
        <end position="650"/>
    </location>
</feature>
<organism evidence="2 3">
    <name type="scientific">Halteria grandinella</name>
    <dbReference type="NCBI Taxonomy" id="5974"/>
    <lineage>
        <taxon>Eukaryota</taxon>
        <taxon>Sar</taxon>
        <taxon>Alveolata</taxon>
        <taxon>Ciliophora</taxon>
        <taxon>Intramacronucleata</taxon>
        <taxon>Spirotrichea</taxon>
        <taxon>Stichotrichia</taxon>
        <taxon>Sporadotrichida</taxon>
        <taxon>Halteriidae</taxon>
        <taxon>Halteria</taxon>
    </lineage>
</organism>
<accession>A0A8J8T522</accession>
<proteinExistence type="predicted"/>
<dbReference type="EMBL" id="RRYP01005708">
    <property type="protein sequence ID" value="TNV81816.1"/>
    <property type="molecule type" value="Genomic_DNA"/>
</dbReference>
<reference evidence="2" key="1">
    <citation type="submission" date="2019-06" db="EMBL/GenBank/DDBJ databases">
        <authorList>
            <person name="Zheng W."/>
        </authorList>
    </citation>
    <scope>NUCLEOTIDE SEQUENCE</scope>
    <source>
        <strain evidence="2">QDHG01</strain>
    </source>
</reference>
<dbReference type="Proteomes" id="UP000785679">
    <property type="component" value="Unassembled WGS sequence"/>
</dbReference>
<feature type="compositionally biased region" description="Polar residues" evidence="1">
    <location>
        <begin position="383"/>
        <end position="400"/>
    </location>
</feature>
<feature type="compositionally biased region" description="Polar residues" evidence="1">
    <location>
        <begin position="589"/>
        <end position="605"/>
    </location>
</feature>
<feature type="region of interest" description="Disordered" evidence="1">
    <location>
        <begin position="259"/>
        <end position="311"/>
    </location>
</feature>
<feature type="compositionally biased region" description="Basic residues" evidence="1">
    <location>
        <begin position="373"/>
        <end position="382"/>
    </location>
</feature>
<dbReference type="AlphaFoldDB" id="A0A8J8T522"/>